<dbReference type="Proteomes" id="UP000076532">
    <property type="component" value="Unassembled WGS sequence"/>
</dbReference>
<sequence>MSNTNPNQSTRSCHNPASTVPATKRKRTSVDLGRSARISVQSHADAAVTLLMEEGVDEDDEDLVNLKELSARLLRVRELNKDGPCEVKAIPFADLRLADLPGISISYHPETVSVTPAQVFREIIAGEIVAAFPDVTVLDSPIQTLKERSARIHARVNMQKEAGRRFHVNQVFSDVMDYCDDVVSNHSFCVFPELALARSEKDLSSLGFHVEGVIKPTTPADPAVDCVTILTGIADYVVWSFRADKPDIGNHDFAFVQGLKILSQVKNRPTGGHIVAVESKRLLNTPSEINAAIAQVAGECVVIARLMEASVQADVPFIVTSGLKWILGVLNHTGGANQRGTQYALWHSEVLQVVPGSTAEGPAYEGYKTVFQALLIWITTPAVEIQRMFKS</sequence>
<name>A0A167WGG1_9AGAM</name>
<feature type="non-terminal residue" evidence="2">
    <location>
        <position position="391"/>
    </location>
</feature>
<gene>
    <name evidence="2" type="ORF">FIBSPDRAFT_876882</name>
</gene>
<dbReference type="AlphaFoldDB" id="A0A167WGG1"/>
<reference evidence="2 3" key="1">
    <citation type="journal article" date="2016" name="Mol. Biol. Evol.">
        <title>Comparative Genomics of Early-Diverging Mushroom-Forming Fungi Provides Insights into the Origins of Lignocellulose Decay Capabilities.</title>
        <authorList>
            <person name="Nagy L.G."/>
            <person name="Riley R."/>
            <person name="Tritt A."/>
            <person name="Adam C."/>
            <person name="Daum C."/>
            <person name="Floudas D."/>
            <person name="Sun H."/>
            <person name="Yadav J.S."/>
            <person name="Pangilinan J."/>
            <person name="Larsson K.H."/>
            <person name="Matsuura K."/>
            <person name="Barry K."/>
            <person name="Labutti K."/>
            <person name="Kuo R."/>
            <person name="Ohm R.A."/>
            <person name="Bhattacharya S.S."/>
            <person name="Shirouzu T."/>
            <person name="Yoshinaga Y."/>
            <person name="Martin F.M."/>
            <person name="Grigoriev I.V."/>
            <person name="Hibbett D.S."/>
        </authorList>
    </citation>
    <scope>NUCLEOTIDE SEQUENCE [LARGE SCALE GENOMIC DNA]</scope>
    <source>
        <strain evidence="2 3">CBS 109695</strain>
    </source>
</reference>
<keyword evidence="3" id="KW-1185">Reference proteome</keyword>
<protein>
    <submittedName>
        <fullName evidence="2">Uncharacterized protein</fullName>
    </submittedName>
</protein>
<feature type="region of interest" description="Disordered" evidence="1">
    <location>
        <begin position="1"/>
        <end position="32"/>
    </location>
</feature>
<evidence type="ECO:0000313" key="2">
    <source>
        <dbReference type="EMBL" id="KZP06070.1"/>
    </source>
</evidence>
<accession>A0A167WGG1</accession>
<dbReference type="OrthoDB" id="3071638at2759"/>
<proteinExistence type="predicted"/>
<evidence type="ECO:0000256" key="1">
    <source>
        <dbReference type="SAM" id="MobiDB-lite"/>
    </source>
</evidence>
<evidence type="ECO:0000313" key="3">
    <source>
        <dbReference type="Proteomes" id="UP000076532"/>
    </source>
</evidence>
<feature type="compositionally biased region" description="Polar residues" evidence="1">
    <location>
        <begin position="1"/>
        <end position="21"/>
    </location>
</feature>
<dbReference type="EMBL" id="KV417805">
    <property type="protein sequence ID" value="KZP06070.1"/>
    <property type="molecule type" value="Genomic_DNA"/>
</dbReference>
<organism evidence="2 3">
    <name type="scientific">Athelia psychrophila</name>
    <dbReference type="NCBI Taxonomy" id="1759441"/>
    <lineage>
        <taxon>Eukaryota</taxon>
        <taxon>Fungi</taxon>
        <taxon>Dikarya</taxon>
        <taxon>Basidiomycota</taxon>
        <taxon>Agaricomycotina</taxon>
        <taxon>Agaricomycetes</taxon>
        <taxon>Agaricomycetidae</taxon>
        <taxon>Atheliales</taxon>
        <taxon>Atheliaceae</taxon>
        <taxon>Athelia</taxon>
    </lineage>
</organism>